<dbReference type="Proteomes" id="UP000306409">
    <property type="component" value="Chromosome"/>
</dbReference>
<accession>A0A4V6ENF9</accession>
<dbReference type="RefSeq" id="WP_137698548.1">
    <property type="nucleotide sequence ID" value="NZ_CP061336.1"/>
</dbReference>
<proteinExistence type="predicted"/>
<gene>
    <name evidence="1" type="ORF">EHE19_011915</name>
</gene>
<evidence type="ECO:0000313" key="2">
    <source>
        <dbReference type="Proteomes" id="UP000306409"/>
    </source>
</evidence>
<dbReference type="InterPro" id="IPR009229">
    <property type="entry name" value="AgrD"/>
</dbReference>
<dbReference type="OrthoDB" id="9962685at2"/>
<protein>
    <submittedName>
        <fullName evidence="1">Cyclic lactone autoinducer peptide</fullName>
    </submittedName>
</protein>
<evidence type="ECO:0000313" key="1">
    <source>
        <dbReference type="EMBL" id="QNU65627.1"/>
    </source>
</evidence>
<name>A0A4V6ENF9_9FIRM</name>
<organism evidence="1 2">
    <name type="scientific">Ruminiclostridium herbifermentans</name>
    <dbReference type="NCBI Taxonomy" id="2488810"/>
    <lineage>
        <taxon>Bacteria</taxon>
        <taxon>Bacillati</taxon>
        <taxon>Bacillota</taxon>
        <taxon>Clostridia</taxon>
        <taxon>Eubacteriales</taxon>
        <taxon>Oscillospiraceae</taxon>
        <taxon>Ruminiclostridium</taxon>
    </lineage>
</organism>
<sequence>MQKTKLTNVIGKSIEKISIQKAGKCMLMIYQPKVPKVLREKKESTK</sequence>
<dbReference type="AlphaFoldDB" id="A0A4V6ENF9"/>
<reference evidence="1 2" key="1">
    <citation type="submission" date="2020-09" db="EMBL/GenBank/DDBJ databases">
        <title>Characterization and genome sequencing of Ruminiclostridium sp. nov. MA18.</title>
        <authorList>
            <person name="Rettenmaier R."/>
            <person name="Kowollik M.-L."/>
            <person name="Liebl W."/>
            <person name="Zverlov V."/>
        </authorList>
    </citation>
    <scope>NUCLEOTIDE SEQUENCE [LARGE SCALE GENOMIC DNA]</scope>
    <source>
        <strain evidence="1 2">MA18</strain>
    </source>
</reference>
<dbReference type="EMBL" id="CP061336">
    <property type="protein sequence ID" value="QNU65627.1"/>
    <property type="molecule type" value="Genomic_DNA"/>
</dbReference>
<keyword evidence="2" id="KW-1185">Reference proteome</keyword>
<dbReference type="NCBIfam" id="TIGR04223">
    <property type="entry name" value="quorum_AgrD"/>
    <property type="match status" value="1"/>
</dbReference>
<dbReference type="KEGG" id="rher:EHE19_011915"/>